<evidence type="ECO:0000256" key="1">
    <source>
        <dbReference type="SAM" id="MobiDB-lite"/>
    </source>
</evidence>
<feature type="region of interest" description="Disordered" evidence="1">
    <location>
        <begin position="1"/>
        <end position="113"/>
    </location>
</feature>
<dbReference type="AlphaFoldDB" id="A0A4C1TRW2"/>
<feature type="compositionally biased region" description="Low complexity" evidence="1">
    <location>
        <begin position="24"/>
        <end position="33"/>
    </location>
</feature>
<evidence type="ECO:0000313" key="3">
    <source>
        <dbReference type="Proteomes" id="UP000299102"/>
    </source>
</evidence>
<dbReference type="OrthoDB" id="5967287at2759"/>
<feature type="compositionally biased region" description="Polar residues" evidence="1">
    <location>
        <begin position="1"/>
        <end position="21"/>
    </location>
</feature>
<evidence type="ECO:0000313" key="2">
    <source>
        <dbReference type="EMBL" id="GBP16741.1"/>
    </source>
</evidence>
<name>A0A4C1TRW2_EUMVA</name>
<keyword evidence="3" id="KW-1185">Reference proteome</keyword>
<proteinExistence type="predicted"/>
<reference evidence="2 3" key="1">
    <citation type="journal article" date="2019" name="Commun. Biol.">
        <title>The bagworm genome reveals a unique fibroin gene that provides high tensile strength.</title>
        <authorList>
            <person name="Kono N."/>
            <person name="Nakamura H."/>
            <person name="Ohtoshi R."/>
            <person name="Tomita M."/>
            <person name="Numata K."/>
            <person name="Arakawa K."/>
        </authorList>
    </citation>
    <scope>NUCLEOTIDE SEQUENCE [LARGE SCALE GENOMIC DNA]</scope>
</reference>
<comment type="caution">
    <text evidence="2">The sequence shown here is derived from an EMBL/GenBank/DDBJ whole genome shotgun (WGS) entry which is preliminary data.</text>
</comment>
<dbReference type="EMBL" id="BGZK01006112">
    <property type="protein sequence ID" value="GBP16741.1"/>
    <property type="molecule type" value="Genomic_DNA"/>
</dbReference>
<protein>
    <submittedName>
        <fullName evidence="2">Uncharacterized protein</fullName>
    </submittedName>
</protein>
<sequence>MDAIKSSPSLDSNLSTPSSLITKHVVSTRSSTHTTHDRVNIQKPKTNSNQLSSSANTTATSSSKIPNVTTKKTEESSDSDEPLIEVAGKVRSSKAAAAGSPRPYNYPYTNNKH</sequence>
<feature type="compositionally biased region" description="Low complexity" evidence="1">
    <location>
        <begin position="46"/>
        <end position="63"/>
    </location>
</feature>
<organism evidence="2 3">
    <name type="scientific">Eumeta variegata</name>
    <name type="common">Bagworm moth</name>
    <name type="synonym">Eumeta japonica</name>
    <dbReference type="NCBI Taxonomy" id="151549"/>
    <lineage>
        <taxon>Eukaryota</taxon>
        <taxon>Metazoa</taxon>
        <taxon>Ecdysozoa</taxon>
        <taxon>Arthropoda</taxon>
        <taxon>Hexapoda</taxon>
        <taxon>Insecta</taxon>
        <taxon>Pterygota</taxon>
        <taxon>Neoptera</taxon>
        <taxon>Endopterygota</taxon>
        <taxon>Lepidoptera</taxon>
        <taxon>Glossata</taxon>
        <taxon>Ditrysia</taxon>
        <taxon>Tineoidea</taxon>
        <taxon>Psychidae</taxon>
        <taxon>Oiketicinae</taxon>
        <taxon>Eumeta</taxon>
    </lineage>
</organism>
<dbReference type="Proteomes" id="UP000299102">
    <property type="component" value="Unassembled WGS sequence"/>
</dbReference>
<accession>A0A4C1TRW2</accession>
<gene>
    <name evidence="2" type="ORF">EVAR_101432_1</name>
</gene>